<gene>
    <name evidence="1" type="ORF">BW900_16365</name>
</gene>
<accession>A0A1S9T7V7</accession>
<proteinExistence type="predicted"/>
<dbReference type="Proteomes" id="UP000190696">
    <property type="component" value="Unassembled WGS sequence"/>
</dbReference>
<evidence type="ECO:0000313" key="2">
    <source>
        <dbReference type="Proteomes" id="UP000190696"/>
    </source>
</evidence>
<dbReference type="EMBL" id="MUAI01000013">
    <property type="protein sequence ID" value="OOR05651.1"/>
    <property type="molecule type" value="Genomic_DNA"/>
</dbReference>
<protein>
    <recommendedName>
        <fullName evidence="3">PD-(D/E)XK endonuclease-like domain-containing protein</fullName>
    </recommendedName>
</protein>
<evidence type="ECO:0000313" key="1">
    <source>
        <dbReference type="EMBL" id="OOR05651.1"/>
    </source>
</evidence>
<dbReference type="RefSeq" id="WP_078176407.1">
    <property type="nucleotide sequence ID" value="NZ_MUAI01000013.1"/>
</dbReference>
<reference evidence="1 2" key="1">
    <citation type="submission" date="2017-01" db="EMBL/GenBank/DDBJ databases">
        <title>Bacillus cereus isolates.</title>
        <authorList>
            <person name="Beno S.M."/>
        </authorList>
    </citation>
    <scope>NUCLEOTIDE SEQUENCE [LARGE SCALE GENOMIC DNA]</scope>
    <source>
        <strain evidence="1 2">FSL W7-1108</strain>
    </source>
</reference>
<organism evidence="1 2">
    <name type="scientific">Bacillus mycoides</name>
    <dbReference type="NCBI Taxonomy" id="1405"/>
    <lineage>
        <taxon>Bacteria</taxon>
        <taxon>Bacillati</taxon>
        <taxon>Bacillota</taxon>
        <taxon>Bacilli</taxon>
        <taxon>Bacillales</taxon>
        <taxon>Bacillaceae</taxon>
        <taxon>Bacillus</taxon>
        <taxon>Bacillus cereus group</taxon>
    </lineage>
</organism>
<sequence length="902" mass="106409">MKCKVVTYTNPKTLDRLDGFKPYTDVLHVCATKNMREGVYERYQKQQNHPFISAPIVSSIQLIESLLGNWSSSETKLKQYLHLSEIIQNEMVLEENFLSSFRRNQIDVLETIRMMELAGVTPADLDDDELVLSTKEKVFTTIWKKFEVNPYIKEVRNLLTFGFKKTLTNRWNNIIEDMIEQSYDKKEVGFHKINHSVGFDTIVLHGFYFMTPEQQRVFLLLKEAGVNIVFLNLYDERYPETFLFIEKFINGRHGWVDRNQWEIEKHLRQVRTLADKFLADFEGERIEGYKTPAHLRVKDFQDFYTFLQDYETNLEKDKNEKTVYKTYLAPNATSLNNRLQEYYPELFKAKRHFLGFPIGQFLYQLHQMWSEEEETLILTENGLFECFASGWLYDKETKKNAREYTKILQDVLPFFQGCVTKESWDTRIKDLLLILENVLPVFKQEEDDSFQRRVSSPFAMFSQFATAKEDVLQLVHFMNMIFKIAVDLFGDGKERISLANHFSKLRQLVDASNPYLEQEILKEERDLIDQLKKTLQTTPDIGAFHVGDISTAISLYLSGHLKKDYHEEELIRPFIEIDGEAFKENGITHVTGLDENSLPYSEFKLPWPLSDYVFHDLAKRNIPLSFQVLRNDYVKEITRYLVYNLLQFSERLELSWMVQFEDKKNLDKAVYLSLLNLNPNSEDKDKQDEWIDVKLKREITKQELDSFLAYPIDALAEFKFCPRRFYYSYLSGNSETFHSEFVHEFLFGNLLKSVGALLPNLGDEKIKEEVFKLFPYWNEFKLNLITDENLKYRNWAKKHYGGYTPYGQEEKFSDLRKLFLFPALQNSKADEESKAVAAAIGQLYKQPDTILPTLREEFEKQLQEHPIQMEATPSDKCRYCPHNLICPDAFHPVDDAERKRMK</sequence>
<comment type="caution">
    <text evidence="1">The sequence shown here is derived from an EMBL/GenBank/DDBJ whole genome shotgun (WGS) entry which is preliminary data.</text>
</comment>
<dbReference type="AlphaFoldDB" id="A0A1S9T7V7"/>
<evidence type="ECO:0008006" key="3">
    <source>
        <dbReference type="Google" id="ProtNLM"/>
    </source>
</evidence>
<name>A0A1S9T7V7_BACMY</name>